<evidence type="ECO:0000256" key="1">
    <source>
        <dbReference type="SAM" id="Phobius"/>
    </source>
</evidence>
<evidence type="ECO:0000313" key="2">
    <source>
        <dbReference type="EMBL" id="RGB79576.1"/>
    </source>
</evidence>
<sequence>MESKIFAKLNFDPGILVILSLILTVVAIVLVIMLVLRQSRLEMNYKIFMKGKNGKTLEDTFKAQFDDIDLVKEQTDLLHKRMMYVEKSLNRSYQKCGVVKYDAFKELGGQLSFAYALLNDSNTGFVMNCIHSREGSYTYIKDIVHGECELPLSEEEAEAVKNAIASNSPQPTTTTIAGGKKIRKINKSKAQSEETPRKKKLLLRRNLLLSQPRKKMNKTLATKKILNQMRLRIFLRLLMTTFMCIKILF</sequence>
<feature type="transmembrane region" description="Helical" evidence="1">
    <location>
        <begin position="15"/>
        <end position="36"/>
    </location>
</feature>
<keyword evidence="1" id="KW-0472">Membrane</keyword>
<comment type="caution">
    <text evidence="2">The sequence shown here is derived from an EMBL/GenBank/DDBJ whole genome shotgun (WGS) entry which is preliminary data.</text>
</comment>
<dbReference type="EMBL" id="QVEP01000023">
    <property type="protein sequence ID" value="RGB79576.1"/>
    <property type="molecule type" value="Genomic_DNA"/>
</dbReference>
<keyword evidence="1" id="KW-1133">Transmembrane helix</keyword>
<dbReference type="Proteomes" id="UP000260773">
    <property type="component" value="Unassembled WGS sequence"/>
</dbReference>
<dbReference type="Pfam" id="PF14584">
    <property type="entry name" value="DUF4446"/>
    <property type="match status" value="1"/>
</dbReference>
<protein>
    <submittedName>
        <fullName evidence="2">DUF4446 family protein</fullName>
    </submittedName>
</protein>
<accession>A0A3E2TMI6</accession>
<name>A0A3E2TMI6_9FIRM</name>
<evidence type="ECO:0000313" key="3">
    <source>
        <dbReference type="Proteomes" id="UP000260773"/>
    </source>
</evidence>
<proteinExistence type="predicted"/>
<keyword evidence="1" id="KW-0812">Transmembrane</keyword>
<gene>
    <name evidence="2" type="ORF">DW070_10020</name>
</gene>
<reference evidence="2 3" key="1">
    <citation type="submission" date="2018-08" db="EMBL/GenBank/DDBJ databases">
        <title>A genome reference for cultivated species of the human gut microbiota.</title>
        <authorList>
            <person name="Zou Y."/>
            <person name="Xue W."/>
            <person name="Luo G."/>
        </authorList>
    </citation>
    <scope>NUCLEOTIDE SEQUENCE [LARGE SCALE GENOMIC DNA]</scope>
    <source>
        <strain evidence="2 3">AF45-17</strain>
    </source>
</reference>
<organism evidence="2 3">
    <name type="scientific">Coprococcus catus</name>
    <dbReference type="NCBI Taxonomy" id="116085"/>
    <lineage>
        <taxon>Bacteria</taxon>
        <taxon>Bacillati</taxon>
        <taxon>Bacillota</taxon>
        <taxon>Clostridia</taxon>
        <taxon>Lachnospirales</taxon>
        <taxon>Lachnospiraceae</taxon>
        <taxon>Coprococcus</taxon>
    </lineage>
</organism>
<dbReference type="InterPro" id="IPR027981">
    <property type="entry name" value="DUF4446"/>
</dbReference>
<dbReference type="AlphaFoldDB" id="A0A3E2TMI6"/>